<evidence type="ECO:0000313" key="3">
    <source>
        <dbReference type="Proteomes" id="UP001201163"/>
    </source>
</evidence>
<sequence>MLFDHVARQLRFVVPGACITLWLRTPSLIGRIWTEAAPFARLLVGVSALSGSITIALFLYILLIPVIKGIPPDYRSWRKSGELSSVFPVLMTSTLSGWAVLCGLLGRYSSLGYILGTIGGSGLYALTFGIIGLLHAPRLARQ</sequence>
<proteinExistence type="predicted"/>
<evidence type="ECO:0000313" key="2">
    <source>
        <dbReference type="EMBL" id="KAH8994872.1"/>
    </source>
</evidence>
<keyword evidence="1" id="KW-0812">Transmembrane</keyword>
<organism evidence="2 3">
    <name type="scientific">Lactarius akahatsu</name>
    <dbReference type="NCBI Taxonomy" id="416441"/>
    <lineage>
        <taxon>Eukaryota</taxon>
        <taxon>Fungi</taxon>
        <taxon>Dikarya</taxon>
        <taxon>Basidiomycota</taxon>
        <taxon>Agaricomycotina</taxon>
        <taxon>Agaricomycetes</taxon>
        <taxon>Russulales</taxon>
        <taxon>Russulaceae</taxon>
        <taxon>Lactarius</taxon>
    </lineage>
</organism>
<keyword evidence="1" id="KW-1133">Transmembrane helix</keyword>
<dbReference type="EMBL" id="JAKELL010000013">
    <property type="protein sequence ID" value="KAH8994872.1"/>
    <property type="molecule type" value="Genomic_DNA"/>
</dbReference>
<dbReference type="Proteomes" id="UP001201163">
    <property type="component" value="Unassembled WGS sequence"/>
</dbReference>
<name>A0AAD4QF57_9AGAM</name>
<reference evidence="2" key="1">
    <citation type="submission" date="2022-01" db="EMBL/GenBank/DDBJ databases">
        <title>Comparative genomics reveals a dynamic genome evolution in the ectomycorrhizal milk-cap (Lactarius) mushrooms.</title>
        <authorList>
            <consortium name="DOE Joint Genome Institute"/>
            <person name="Lebreton A."/>
            <person name="Tang N."/>
            <person name="Kuo A."/>
            <person name="LaButti K."/>
            <person name="Drula E."/>
            <person name="Barry K."/>
            <person name="Clum A."/>
            <person name="Lipzen A."/>
            <person name="Mousain D."/>
            <person name="Ng V."/>
            <person name="Wang R."/>
            <person name="Wang X."/>
            <person name="Dai Y."/>
            <person name="Henrissat B."/>
            <person name="Grigoriev I.V."/>
            <person name="Guerin-Laguette A."/>
            <person name="Yu F."/>
            <person name="Martin F.M."/>
        </authorList>
    </citation>
    <scope>NUCLEOTIDE SEQUENCE</scope>
    <source>
        <strain evidence="2">QP</strain>
    </source>
</reference>
<dbReference type="AlphaFoldDB" id="A0AAD4QF57"/>
<keyword evidence="1" id="KW-0472">Membrane</keyword>
<protein>
    <submittedName>
        <fullName evidence="2">Uncharacterized protein</fullName>
    </submittedName>
</protein>
<keyword evidence="3" id="KW-1185">Reference proteome</keyword>
<evidence type="ECO:0000256" key="1">
    <source>
        <dbReference type="SAM" id="Phobius"/>
    </source>
</evidence>
<accession>A0AAD4QF57</accession>
<feature type="transmembrane region" description="Helical" evidence="1">
    <location>
        <begin position="112"/>
        <end position="134"/>
    </location>
</feature>
<comment type="caution">
    <text evidence="2">The sequence shown here is derived from an EMBL/GenBank/DDBJ whole genome shotgun (WGS) entry which is preliminary data.</text>
</comment>
<gene>
    <name evidence="2" type="ORF">EDB92DRAFT_1847844</name>
</gene>
<feature type="transmembrane region" description="Helical" evidence="1">
    <location>
        <begin position="85"/>
        <end position="106"/>
    </location>
</feature>
<feature type="transmembrane region" description="Helical" evidence="1">
    <location>
        <begin position="12"/>
        <end position="33"/>
    </location>
</feature>
<feature type="transmembrane region" description="Helical" evidence="1">
    <location>
        <begin position="39"/>
        <end position="64"/>
    </location>
</feature>